<dbReference type="RefSeq" id="WP_105914950.1">
    <property type="nucleotide sequence ID" value="NZ_NXGE01000001.1"/>
</dbReference>
<dbReference type="AlphaFoldDB" id="A0A2S9TB14"/>
<evidence type="ECO:0000313" key="2">
    <source>
        <dbReference type="Proteomes" id="UP000238281"/>
    </source>
</evidence>
<organism evidence="1 2">
    <name type="scientific">Aliarcobacter cryaerophilus</name>
    <dbReference type="NCBI Taxonomy" id="28198"/>
    <lineage>
        <taxon>Bacteria</taxon>
        <taxon>Pseudomonadati</taxon>
        <taxon>Campylobacterota</taxon>
        <taxon>Epsilonproteobacteria</taxon>
        <taxon>Campylobacterales</taxon>
        <taxon>Arcobacteraceae</taxon>
        <taxon>Aliarcobacter</taxon>
    </lineage>
</organism>
<gene>
    <name evidence="1" type="ORF">CJ673_03830</name>
</gene>
<dbReference type="Proteomes" id="UP000238281">
    <property type="component" value="Unassembled WGS sequence"/>
</dbReference>
<accession>A0A2S9TB14</accession>
<reference evidence="1 2" key="1">
    <citation type="submission" date="2017-09" db="EMBL/GenBank/DDBJ databases">
        <title>Reassesment of A. cryaerophilus.</title>
        <authorList>
            <person name="Perez-Cataluna A."/>
            <person name="Collado L."/>
            <person name="Salgado O."/>
            <person name="Lefinanco V."/>
            <person name="Figueras M.J."/>
        </authorList>
    </citation>
    <scope>NUCLEOTIDE SEQUENCE [LARGE SCALE GENOMIC DNA]</scope>
    <source>
        <strain evidence="1 2">LMG 10210</strain>
    </source>
</reference>
<sequence>MQENFTVTLNCMFCDFPLQKKENHEVKSGDLIKCDNCNQDNDYNSLLDIAKEQGMELVKNEVRNELKNIFKKSGK</sequence>
<name>A0A2S9TB14_9BACT</name>
<dbReference type="EMBL" id="NXGE01000001">
    <property type="protein sequence ID" value="PRM96018.1"/>
    <property type="molecule type" value="Genomic_DNA"/>
</dbReference>
<evidence type="ECO:0000313" key="1">
    <source>
        <dbReference type="EMBL" id="PRM96018.1"/>
    </source>
</evidence>
<comment type="caution">
    <text evidence="1">The sequence shown here is derived from an EMBL/GenBank/DDBJ whole genome shotgun (WGS) entry which is preliminary data.</text>
</comment>
<protein>
    <submittedName>
        <fullName evidence="1">Uncharacterized protein</fullName>
    </submittedName>
</protein>
<proteinExistence type="predicted"/>